<evidence type="ECO:0000256" key="2">
    <source>
        <dbReference type="ARBA" id="ARBA00022722"/>
    </source>
</evidence>
<evidence type="ECO:0000256" key="1">
    <source>
        <dbReference type="ARBA" id="ARBA00022649"/>
    </source>
</evidence>
<evidence type="ECO:0000256" key="4">
    <source>
        <dbReference type="ARBA" id="ARBA00024207"/>
    </source>
</evidence>
<gene>
    <name evidence="5" type="ORF">F8153_01650</name>
</gene>
<dbReference type="GO" id="GO:0016787">
    <property type="term" value="F:hydrolase activity"/>
    <property type="evidence" value="ECO:0007669"/>
    <property type="project" value="UniProtKB-KW"/>
</dbReference>
<keyword evidence="3" id="KW-0378">Hydrolase</keyword>
<dbReference type="InterPro" id="IPR008201">
    <property type="entry name" value="HepT-like"/>
</dbReference>
<evidence type="ECO:0000256" key="3">
    <source>
        <dbReference type="ARBA" id="ARBA00022801"/>
    </source>
</evidence>
<comment type="similarity">
    <text evidence="4">Belongs to the HepT RNase toxin family.</text>
</comment>
<dbReference type="PANTHER" id="PTHR33397:SF3">
    <property type="entry name" value="MRNA NUCLEASE HEPT"/>
    <property type="match status" value="1"/>
</dbReference>
<dbReference type="AlphaFoldDB" id="A0A833M996"/>
<keyword evidence="6" id="KW-1185">Reference proteome</keyword>
<name>A0A833M996_9FIRM</name>
<dbReference type="InterPro" id="IPR037038">
    <property type="entry name" value="HepT-like_sf"/>
</dbReference>
<keyword evidence="1" id="KW-1277">Toxin-antitoxin system</keyword>
<dbReference type="OrthoDB" id="9796612at2"/>
<evidence type="ECO:0000313" key="5">
    <source>
        <dbReference type="EMBL" id="KAB3532857.1"/>
    </source>
</evidence>
<dbReference type="Pfam" id="PF01934">
    <property type="entry name" value="HepT-like"/>
    <property type="match status" value="1"/>
</dbReference>
<dbReference type="PANTHER" id="PTHR33397">
    <property type="entry name" value="UPF0331 PROTEIN YUTE"/>
    <property type="match status" value="1"/>
</dbReference>
<dbReference type="GO" id="GO:0004540">
    <property type="term" value="F:RNA nuclease activity"/>
    <property type="evidence" value="ECO:0007669"/>
    <property type="project" value="InterPro"/>
</dbReference>
<sequence>MVNDVLLNKISIIENCLERVREVYNNNPDTLKDYTKQDSIVLNIQRAVEATIDIAMFLVAKKRLGIPQNSRDAFEALHKNCIIDDMMLAKIKPMIGFRYIAVHNYQKLNLEILQKVVENHLEDFEGFIQLIYGMSNNNDE</sequence>
<evidence type="ECO:0000313" key="6">
    <source>
        <dbReference type="Proteomes" id="UP000465601"/>
    </source>
</evidence>
<organism evidence="5 6">
    <name type="scientific">Alkaliphilus serpentinus</name>
    <dbReference type="NCBI Taxonomy" id="1482731"/>
    <lineage>
        <taxon>Bacteria</taxon>
        <taxon>Bacillati</taxon>
        <taxon>Bacillota</taxon>
        <taxon>Clostridia</taxon>
        <taxon>Peptostreptococcales</taxon>
        <taxon>Natronincolaceae</taxon>
        <taxon>Alkaliphilus</taxon>
    </lineage>
</organism>
<dbReference type="EMBL" id="WBZB01000006">
    <property type="protein sequence ID" value="KAB3532857.1"/>
    <property type="molecule type" value="Genomic_DNA"/>
</dbReference>
<dbReference type="InterPro" id="IPR052379">
    <property type="entry name" value="Type_VII_TA_RNase"/>
</dbReference>
<proteinExistence type="inferred from homology"/>
<keyword evidence="2" id="KW-0540">Nuclease</keyword>
<accession>A0A833M996</accession>
<comment type="caution">
    <text evidence="5">The sequence shown here is derived from an EMBL/GenBank/DDBJ whole genome shotgun (WGS) entry which is preliminary data.</text>
</comment>
<dbReference type="Gene3D" id="1.20.120.580">
    <property type="entry name" value="bsu32300-like"/>
    <property type="match status" value="1"/>
</dbReference>
<dbReference type="Proteomes" id="UP000465601">
    <property type="component" value="Unassembled WGS sequence"/>
</dbReference>
<protein>
    <submittedName>
        <fullName evidence="5">DUF86 domain-containing protein</fullName>
    </submittedName>
</protein>
<dbReference type="NCBIfam" id="NF047751">
    <property type="entry name" value="HepT_toxin"/>
    <property type="match status" value="1"/>
</dbReference>
<reference evidence="5 6" key="1">
    <citation type="submission" date="2019-10" db="EMBL/GenBank/DDBJ databases">
        <title>Alkaliphilus serpentinus sp. nov. and Alkaliphilus pronyensis sp. nov., two novel anaerobic alkaliphilic species isolated from the serpentinized-hosted hydrothermal field of the Prony Bay (New Caledonia).</title>
        <authorList>
            <person name="Postec A."/>
        </authorList>
    </citation>
    <scope>NUCLEOTIDE SEQUENCE [LARGE SCALE GENOMIC DNA]</scope>
    <source>
        <strain evidence="5 6">LacT</strain>
    </source>
</reference>
<dbReference type="GO" id="GO:0110001">
    <property type="term" value="C:toxin-antitoxin complex"/>
    <property type="evidence" value="ECO:0007669"/>
    <property type="project" value="InterPro"/>
</dbReference>